<dbReference type="EMBL" id="CAADII010000066">
    <property type="protein sequence ID" value="VFR56602.1"/>
    <property type="molecule type" value="Genomic_DNA"/>
</dbReference>
<dbReference type="EMBL" id="CAADIK010000055">
    <property type="protein sequence ID" value="VFR82952.1"/>
    <property type="molecule type" value="Genomic_DNA"/>
</dbReference>
<dbReference type="InterPro" id="IPR008189">
    <property type="entry name" value="rRNA_ssu_MeTfrase_I"/>
</dbReference>
<evidence type="ECO:0000313" key="3">
    <source>
        <dbReference type="EMBL" id="VFR82952.1"/>
    </source>
</evidence>
<dbReference type="SUPFAM" id="SSF53790">
    <property type="entry name" value="Tetrapyrrole methylase"/>
    <property type="match status" value="1"/>
</dbReference>
<organism evidence="2">
    <name type="scientific">plant metagenome</name>
    <dbReference type="NCBI Taxonomy" id="1297885"/>
    <lineage>
        <taxon>unclassified sequences</taxon>
        <taxon>metagenomes</taxon>
        <taxon>organismal metagenomes</taxon>
    </lineage>
</organism>
<evidence type="ECO:0000313" key="5">
    <source>
        <dbReference type="EMBL" id="VFS35929.1"/>
    </source>
</evidence>
<dbReference type="PIRSF" id="PIRSF005917">
    <property type="entry name" value="MTase_YraL"/>
    <property type="match status" value="1"/>
</dbReference>
<keyword evidence="2" id="KW-0808">Transferase</keyword>
<dbReference type="EMBL" id="CAADIP010000059">
    <property type="protein sequence ID" value="VFR98228.1"/>
    <property type="molecule type" value="Genomic_DNA"/>
</dbReference>
<evidence type="ECO:0000256" key="1">
    <source>
        <dbReference type="SAM" id="MobiDB-lite"/>
    </source>
</evidence>
<keyword evidence="2" id="KW-0489">Methyltransferase</keyword>
<dbReference type="PANTHER" id="PTHR46111">
    <property type="entry name" value="RIBOSOMAL RNA SMALL SUBUNIT METHYLTRANSFERASE I"/>
    <property type="match status" value="1"/>
</dbReference>
<dbReference type="GO" id="GO:0008168">
    <property type="term" value="F:methyltransferase activity"/>
    <property type="evidence" value="ECO:0007669"/>
    <property type="project" value="UniProtKB-KW"/>
</dbReference>
<dbReference type="Gene3D" id="3.30.950.10">
    <property type="entry name" value="Methyltransferase, Cobalt-precorrin-4 Transmethylase, Domain 2"/>
    <property type="match status" value="1"/>
</dbReference>
<evidence type="ECO:0000313" key="4">
    <source>
        <dbReference type="EMBL" id="VFR98228.1"/>
    </source>
</evidence>
<dbReference type="EMBL" id="CAADIZ010000077">
    <property type="protein sequence ID" value="VFS35929.1"/>
    <property type="molecule type" value="Genomic_DNA"/>
</dbReference>
<dbReference type="CDD" id="cd11649">
    <property type="entry name" value="RsmI_like"/>
    <property type="match status" value="1"/>
</dbReference>
<feature type="region of interest" description="Disordered" evidence="1">
    <location>
        <begin position="1"/>
        <end position="34"/>
    </location>
</feature>
<gene>
    <name evidence="2" type="ORF">BRI6_1501</name>
    <name evidence="3" type="ORF">BRI9_1556</name>
    <name evidence="4" type="ORF">IVO3_1553</name>
    <name evidence="5" type="ORF">RAN7_1493</name>
</gene>
<dbReference type="Gene3D" id="3.40.1010.10">
    <property type="entry name" value="Cobalt-precorrin-4 Transmethylase, Domain 1"/>
    <property type="match status" value="1"/>
</dbReference>
<reference evidence="2" key="1">
    <citation type="submission" date="2019-03" db="EMBL/GenBank/DDBJ databases">
        <authorList>
            <person name="Danneels B."/>
        </authorList>
    </citation>
    <scope>NUCLEOTIDE SEQUENCE</scope>
</reference>
<name>A0A484S1Z8_9ZZZZ</name>
<proteinExistence type="predicted"/>
<evidence type="ECO:0000313" key="2">
    <source>
        <dbReference type="EMBL" id="VFR56602.1"/>
    </source>
</evidence>
<dbReference type="InterPro" id="IPR035996">
    <property type="entry name" value="4pyrrol_Methylase_sf"/>
</dbReference>
<accession>A0A484S1Z8</accession>
<sequence>MSAPGSPISKKNSTPTPRLRLAAPRGGHLLPGGGPAAKGTLHLIPVGLGDAPVDSWLPADARALAARLDTYIAENAKTARAFLKQVGAVRPIQEITIHTLEARTEASQLREWIKPLKAGAEIGLVSEAGCPAVADPGARVVDLAHAGGHTVKPWVGPSSILLGLMASGLDGQRFAFHGYAPVNPEERARQLKTWEQQSARANQTQMLIETPYRNGAMFGTLLASLRGDTRLCIARSLTTPTEWIRTQTIAQWKQGPAPDLDKQATLFLFLAA</sequence>
<dbReference type="GO" id="GO:0032259">
    <property type="term" value="P:methylation"/>
    <property type="evidence" value="ECO:0007669"/>
    <property type="project" value="UniProtKB-KW"/>
</dbReference>
<dbReference type="InterPro" id="IPR014776">
    <property type="entry name" value="4pyrrole_Mease_sub2"/>
</dbReference>
<dbReference type="PANTHER" id="PTHR46111:SF2">
    <property type="entry name" value="SAM-DEPENDENT METHYLTRANSFERASE"/>
    <property type="match status" value="1"/>
</dbReference>
<dbReference type="InterPro" id="IPR014777">
    <property type="entry name" value="4pyrrole_Mease_sub1"/>
</dbReference>
<protein>
    <submittedName>
        <fullName evidence="2">Tetrapyrrole methylase family protein</fullName>
    </submittedName>
</protein>
<dbReference type="AlphaFoldDB" id="A0A484S1Z8"/>